<name>A0A699Z2D0_HAELA</name>
<keyword evidence="2" id="KW-1185">Reference proteome</keyword>
<keyword evidence="1" id="KW-0808">Transferase</keyword>
<evidence type="ECO:0000313" key="1">
    <source>
        <dbReference type="EMBL" id="GFH13149.1"/>
    </source>
</evidence>
<accession>A0A699Z2D0</accession>
<dbReference type="AlphaFoldDB" id="A0A699Z2D0"/>
<organism evidence="1 2">
    <name type="scientific">Haematococcus lacustris</name>
    <name type="common">Green alga</name>
    <name type="synonym">Haematococcus pluvialis</name>
    <dbReference type="NCBI Taxonomy" id="44745"/>
    <lineage>
        <taxon>Eukaryota</taxon>
        <taxon>Viridiplantae</taxon>
        <taxon>Chlorophyta</taxon>
        <taxon>core chlorophytes</taxon>
        <taxon>Chlorophyceae</taxon>
        <taxon>CS clade</taxon>
        <taxon>Chlamydomonadales</taxon>
        <taxon>Haematococcaceae</taxon>
        <taxon>Haematococcus</taxon>
    </lineage>
</organism>
<reference evidence="1 2" key="1">
    <citation type="submission" date="2020-02" db="EMBL/GenBank/DDBJ databases">
        <title>Draft genome sequence of Haematococcus lacustris strain NIES-144.</title>
        <authorList>
            <person name="Morimoto D."/>
            <person name="Nakagawa S."/>
            <person name="Yoshida T."/>
            <person name="Sawayama S."/>
        </authorList>
    </citation>
    <scope>NUCLEOTIDE SEQUENCE [LARGE SCALE GENOMIC DNA]</scope>
    <source>
        <strain evidence="1 2">NIES-144</strain>
    </source>
</reference>
<comment type="caution">
    <text evidence="1">The sequence shown here is derived from an EMBL/GenBank/DDBJ whole genome shotgun (WGS) entry which is preliminary data.</text>
</comment>
<proteinExistence type="predicted"/>
<sequence length="66" mass="6761">MGVTASIQAAAGGAELALHPYDLGLCANLHEAMGESLASWVLPPCSGTQGGTRYSTVWDERALGLS</sequence>
<protein>
    <submittedName>
        <fullName evidence="1">Palmitoyltransferase</fullName>
    </submittedName>
</protein>
<dbReference type="Proteomes" id="UP000485058">
    <property type="component" value="Unassembled WGS sequence"/>
</dbReference>
<gene>
    <name evidence="1" type="ORF">HaLaN_08978</name>
</gene>
<dbReference type="EMBL" id="BLLF01000581">
    <property type="protein sequence ID" value="GFH13149.1"/>
    <property type="molecule type" value="Genomic_DNA"/>
</dbReference>
<dbReference type="GO" id="GO:0016740">
    <property type="term" value="F:transferase activity"/>
    <property type="evidence" value="ECO:0007669"/>
    <property type="project" value="UniProtKB-KW"/>
</dbReference>
<evidence type="ECO:0000313" key="2">
    <source>
        <dbReference type="Proteomes" id="UP000485058"/>
    </source>
</evidence>